<dbReference type="AlphaFoldDB" id="A0A839UDG4"/>
<dbReference type="Pfam" id="PF01925">
    <property type="entry name" value="TauE"/>
    <property type="match status" value="1"/>
</dbReference>
<feature type="transmembrane region" description="Helical" evidence="5">
    <location>
        <begin position="6"/>
        <end position="31"/>
    </location>
</feature>
<comment type="similarity">
    <text evidence="5">Belongs to the 4-toluene sulfonate uptake permease (TSUP) (TC 2.A.102) family.</text>
</comment>
<feature type="transmembrane region" description="Helical" evidence="5">
    <location>
        <begin position="228"/>
        <end position="249"/>
    </location>
</feature>
<evidence type="ECO:0000256" key="4">
    <source>
        <dbReference type="ARBA" id="ARBA00023136"/>
    </source>
</evidence>
<keyword evidence="5" id="KW-1003">Cell membrane</keyword>
<dbReference type="RefSeq" id="WP_183664432.1">
    <property type="nucleotide sequence ID" value="NZ_JACHXN010000020.1"/>
</dbReference>
<feature type="transmembrane region" description="Helical" evidence="5">
    <location>
        <begin position="199"/>
        <end position="216"/>
    </location>
</feature>
<comment type="subcellular location">
    <subcellularLocation>
        <location evidence="5">Cell membrane</location>
        <topology evidence="5">Multi-pass membrane protein</topology>
    </subcellularLocation>
    <subcellularLocation>
        <location evidence="1">Membrane</location>
        <topology evidence="1">Multi-pass membrane protein</topology>
    </subcellularLocation>
</comment>
<keyword evidence="4 5" id="KW-0472">Membrane</keyword>
<keyword evidence="3 5" id="KW-1133">Transmembrane helix</keyword>
<protein>
    <recommendedName>
        <fullName evidence="5">Probable membrane transporter protein</fullName>
    </recommendedName>
</protein>
<proteinExistence type="inferred from homology"/>
<evidence type="ECO:0000256" key="2">
    <source>
        <dbReference type="ARBA" id="ARBA00022692"/>
    </source>
</evidence>
<feature type="transmembrane region" description="Helical" evidence="5">
    <location>
        <begin position="168"/>
        <end position="187"/>
    </location>
</feature>
<evidence type="ECO:0000256" key="1">
    <source>
        <dbReference type="ARBA" id="ARBA00004141"/>
    </source>
</evidence>
<dbReference type="InterPro" id="IPR002781">
    <property type="entry name" value="TM_pro_TauE-like"/>
</dbReference>
<dbReference type="EMBL" id="JACHXN010000020">
    <property type="protein sequence ID" value="MBB3148557.1"/>
    <property type="molecule type" value="Genomic_DNA"/>
</dbReference>
<reference evidence="6 7" key="1">
    <citation type="submission" date="2020-08" db="EMBL/GenBank/DDBJ databases">
        <title>Genomic Encyclopedia of Type Strains, Phase III (KMG-III): the genomes of soil and plant-associated and newly described type strains.</title>
        <authorList>
            <person name="Whitman W."/>
        </authorList>
    </citation>
    <scope>NUCLEOTIDE SEQUENCE [LARGE SCALE GENOMIC DNA]</scope>
    <source>
        <strain evidence="6 7">CECT 7015</strain>
    </source>
</reference>
<evidence type="ECO:0000313" key="7">
    <source>
        <dbReference type="Proteomes" id="UP000554520"/>
    </source>
</evidence>
<dbReference type="GO" id="GO:0005886">
    <property type="term" value="C:plasma membrane"/>
    <property type="evidence" value="ECO:0007669"/>
    <property type="project" value="UniProtKB-SubCell"/>
</dbReference>
<feature type="transmembrane region" description="Helical" evidence="5">
    <location>
        <begin position="74"/>
        <end position="92"/>
    </location>
</feature>
<evidence type="ECO:0000313" key="6">
    <source>
        <dbReference type="EMBL" id="MBB3148557.1"/>
    </source>
</evidence>
<dbReference type="Proteomes" id="UP000554520">
    <property type="component" value="Unassembled WGS sequence"/>
</dbReference>
<keyword evidence="7" id="KW-1185">Reference proteome</keyword>
<evidence type="ECO:0000256" key="5">
    <source>
        <dbReference type="RuleBase" id="RU363041"/>
    </source>
</evidence>
<feature type="transmembrane region" description="Helical" evidence="5">
    <location>
        <begin position="134"/>
        <end position="156"/>
    </location>
</feature>
<feature type="transmembrane region" description="Helical" evidence="5">
    <location>
        <begin position="43"/>
        <end position="62"/>
    </location>
</feature>
<sequence length="253" mass="26725">MSLAEIIGFVLMAGVAAYVQTLTGFAFGLLLMGAVGISSVMPLRDAAVIVGILTLVNAGIMLTKGWRDVLVPQLLLVLCSSLPMLVAGYFVLDHLASSSLLMLRIVLGAVIGVSSLPLVKPPSRDTAPQNKSSYIVFGAISGIMSGLFSASGPPLVYHFHRSSFSYVAVRETLVTIFALNALIRLVVVIGDGTFPASSYWPSLFAVFSVMAGTQLARRLPPPLSPVAMRWMVFVLLCGSGVSLALPALITMLK</sequence>
<accession>A0A839UDG4</accession>
<comment type="caution">
    <text evidence="6">The sequence shown here is derived from an EMBL/GenBank/DDBJ whole genome shotgun (WGS) entry which is preliminary data.</text>
</comment>
<organism evidence="6 7">
    <name type="scientific">Phyllobacterium trifolii</name>
    <dbReference type="NCBI Taxonomy" id="300193"/>
    <lineage>
        <taxon>Bacteria</taxon>
        <taxon>Pseudomonadati</taxon>
        <taxon>Pseudomonadota</taxon>
        <taxon>Alphaproteobacteria</taxon>
        <taxon>Hyphomicrobiales</taxon>
        <taxon>Phyllobacteriaceae</taxon>
        <taxon>Phyllobacterium</taxon>
    </lineage>
</organism>
<keyword evidence="2 5" id="KW-0812">Transmembrane</keyword>
<name>A0A839UDG4_9HYPH</name>
<evidence type="ECO:0000256" key="3">
    <source>
        <dbReference type="ARBA" id="ARBA00022989"/>
    </source>
</evidence>
<gene>
    <name evidence="6" type="ORF">FHS21_005005</name>
</gene>
<feature type="transmembrane region" description="Helical" evidence="5">
    <location>
        <begin position="101"/>
        <end position="119"/>
    </location>
</feature>